<evidence type="ECO:0000256" key="5">
    <source>
        <dbReference type="ARBA" id="ARBA00022643"/>
    </source>
</evidence>
<comment type="caution">
    <text evidence="23">The sequence shown here is derived from an EMBL/GenBank/DDBJ whole genome shotgun (WGS) entry which is preliminary data.</text>
</comment>
<dbReference type="GO" id="GO:0008270">
    <property type="term" value="F:zinc ion binding"/>
    <property type="evidence" value="ECO:0007669"/>
    <property type="project" value="UniProtKB-KW"/>
</dbReference>
<dbReference type="AlphaFoldDB" id="A0A397JIR8"/>
<feature type="compositionally biased region" description="Basic and acidic residues" evidence="21">
    <location>
        <begin position="10"/>
        <end position="42"/>
    </location>
</feature>
<dbReference type="GO" id="GO:0050660">
    <property type="term" value="F:flavin adenine dinucleotide binding"/>
    <property type="evidence" value="ECO:0007669"/>
    <property type="project" value="UniProtKB-UniRule"/>
</dbReference>
<keyword evidence="6" id="KW-0507">mRNA processing</keyword>
<dbReference type="SUPFAM" id="SSF51395">
    <property type="entry name" value="FMN-linked oxidoreductases"/>
    <property type="match status" value="1"/>
</dbReference>
<dbReference type="CDD" id="cd02801">
    <property type="entry name" value="DUS_like_FMN"/>
    <property type="match status" value="1"/>
</dbReference>
<evidence type="ECO:0000256" key="10">
    <source>
        <dbReference type="ARBA" id="ARBA00022771"/>
    </source>
</evidence>
<sequence length="641" mass="73375">MDLNRGIAPVKKEHIIDKRRGKEGEKAVSDDETNETKEEPPRKKGRITRVRGKKDKMVVENTRLCLKTSMGLVCETESCKFDHDLDAYLETKEKDLGDKCVNFENFGKCRFGYKCRFLNAHLSSDGKLIVNEDRVSLINAINTEEKNIINMETQKKLRKNVYQFPKSDAYMVEIEREVSRQLEMERKNKLEKLQSNQSEKDNQNVSEVIDIEVQPNISSQTIKDESEETKFDIESDRKENVESTITDSVTVNNFTTSTTSTTSNNLLDADIEASVHTPDIPLRSCEKKKISFKDKLYLAPLTTVGNLPFRRICKEFGADITCGEMAMATNILQGQQSEWALLKRHVSEDIFGVQICGCKVQHLVKCAELLNNEIEVDFVDVNLGCPIDIVFNKGAGTALLKHDGKLGKIFRGMDKVMDFPVTVKLRTGIQDEVPLAHKLIPKFENWGVAMATLHGRSRQQRYTKLANWDYISNVSNKVKEMPFFGNGDVLGYTDYYKHLENHNVDGIMIARGALIKPWIFDEIKSKRHYDISSKERFEILEKFCNYGLEHWGSDSIGVNKTRRFLCEWFGFLHRYIPVGLLEVLPQRINDRPPSFRGRDDLETLMASPNSNDWIKLSEMLLGPAPDNFIFVPKHKSNSYEG</sequence>
<dbReference type="GO" id="GO:0003723">
    <property type="term" value="F:RNA binding"/>
    <property type="evidence" value="ECO:0007669"/>
    <property type="project" value="TreeGrafter"/>
</dbReference>
<keyword evidence="12 20" id="KW-0521">NADP</keyword>
<evidence type="ECO:0000256" key="21">
    <source>
        <dbReference type="SAM" id="MobiDB-lite"/>
    </source>
</evidence>
<dbReference type="GO" id="GO:0006397">
    <property type="term" value="P:mRNA processing"/>
    <property type="evidence" value="ECO:0007669"/>
    <property type="project" value="UniProtKB-KW"/>
</dbReference>
<comment type="catalytic activity">
    <reaction evidence="16">
        <text>a 5,6-dihydrouridine in mRNA + NAD(+) = a uridine in mRNA + NADH + H(+)</text>
        <dbReference type="Rhea" id="RHEA:69851"/>
        <dbReference type="Rhea" id="RHEA-COMP:14658"/>
        <dbReference type="Rhea" id="RHEA-COMP:17789"/>
        <dbReference type="ChEBI" id="CHEBI:15378"/>
        <dbReference type="ChEBI" id="CHEBI:57540"/>
        <dbReference type="ChEBI" id="CHEBI:57945"/>
        <dbReference type="ChEBI" id="CHEBI:65315"/>
        <dbReference type="ChEBI" id="CHEBI:74443"/>
    </reaction>
    <physiologicalReaction direction="right-to-left" evidence="16">
        <dbReference type="Rhea" id="RHEA:69853"/>
    </physiologicalReaction>
</comment>
<reference evidence="23 24" key="1">
    <citation type="submission" date="2018-08" db="EMBL/GenBank/DDBJ databases">
        <title>Genome and evolution of the arbuscular mycorrhizal fungus Diversispora epigaea (formerly Glomus versiforme) and its bacterial endosymbionts.</title>
        <authorList>
            <person name="Sun X."/>
            <person name="Fei Z."/>
            <person name="Harrison M."/>
        </authorList>
    </citation>
    <scope>NUCLEOTIDE SEQUENCE [LARGE SCALE GENOMIC DNA]</scope>
    <source>
        <strain evidence="23 24">IT104</strain>
    </source>
</reference>
<comment type="similarity">
    <text evidence="20">Belongs to the dus family. Dus3 subfamily.</text>
</comment>
<evidence type="ECO:0000256" key="18">
    <source>
        <dbReference type="ARBA" id="ARBA00049513"/>
    </source>
</evidence>
<dbReference type="Pfam" id="PF01207">
    <property type="entry name" value="Dus"/>
    <property type="match status" value="1"/>
</dbReference>
<evidence type="ECO:0000256" key="9">
    <source>
        <dbReference type="ARBA" id="ARBA00022737"/>
    </source>
</evidence>
<proteinExistence type="inferred from homology"/>
<comment type="catalytic activity">
    <reaction evidence="17">
        <text>a 5,6-dihydrouridine in mRNA + NADP(+) = a uridine in mRNA + NADPH + H(+)</text>
        <dbReference type="Rhea" id="RHEA:69855"/>
        <dbReference type="Rhea" id="RHEA-COMP:14658"/>
        <dbReference type="Rhea" id="RHEA-COMP:17789"/>
        <dbReference type="ChEBI" id="CHEBI:15378"/>
        <dbReference type="ChEBI" id="CHEBI:57783"/>
        <dbReference type="ChEBI" id="CHEBI:58349"/>
        <dbReference type="ChEBI" id="CHEBI:65315"/>
        <dbReference type="ChEBI" id="CHEBI:74443"/>
    </reaction>
    <physiologicalReaction direction="right-to-left" evidence="17">
        <dbReference type="Rhea" id="RHEA:69857"/>
    </physiologicalReaction>
</comment>
<keyword evidence="5 20" id="KW-0288">FMN</keyword>
<evidence type="ECO:0000256" key="12">
    <source>
        <dbReference type="ARBA" id="ARBA00022857"/>
    </source>
</evidence>
<keyword evidence="24" id="KW-1185">Reference proteome</keyword>
<keyword evidence="8 19" id="KW-0479">Metal-binding</keyword>
<comment type="function">
    <text evidence="20">Catalyzes the synthesis of dihydrouridine, a modified base found in the D-loop of most tRNAs. Specifically modifies U47 in cytoplasmic tRNAs.</text>
</comment>
<comment type="catalytic activity">
    <reaction evidence="15">
        <text>5,6-dihydrouridine(47) in tRNA + NAD(+) = uridine(47) in tRNA + NADH + H(+)</text>
        <dbReference type="Rhea" id="RHEA:53364"/>
        <dbReference type="Rhea" id="RHEA-COMP:13539"/>
        <dbReference type="Rhea" id="RHEA-COMP:13540"/>
        <dbReference type="ChEBI" id="CHEBI:15378"/>
        <dbReference type="ChEBI" id="CHEBI:57540"/>
        <dbReference type="ChEBI" id="CHEBI:57945"/>
        <dbReference type="ChEBI" id="CHEBI:65315"/>
        <dbReference type="ChEBI" id="CHEBI:74443"/>
        <dbReference type="EC" id="1.3.1.89"/>
    </reaction>
    <physiologicalReaction direction="right-to-left" evidence="15">
        <dbReference type="Rhea" id="RHEA:53366"/>
    </physiologicalReaction>
</comment>
<dbReference type="Proteomes" id="UP000266861">
    <property type="component" value="Unassembled WGS sequence"/>
</dbReference>
<protein>
    <recommendedName>
        <fullName evidence="3 20">tRNA-dihydrouridine(47) synthase [NAD(P)(+)]</fullName>
        <ecNumber evidence="2 20">1.3.1.89</ecNumber>
    </recommendedName>
    <alternativeName>
        <fullName evidence="20">tRNA-dihydrouridine synthase 3</fullName>
    </alternativeName>
</protein>
<feature type="region of interest" description="Disordered" evidence="21">
    <location>
        <begin position="1"/>
        <end position="51"/>
    </location>
</feature>
<dbReference type="InterPro" id="IPR035587">
    <property type="entry name" value="DUS-like_FMN-bd"/>
</dbReference>
<evidence type="ECO:0000256" key="4">
    <source>
        <dbReference type="ARBA" id="ARBA00022630"/>
    </source>
</evidence>
<comment type="catalytic activity">
    <reaction evidence="18">
        <text>5,6-dihydrouridine(47) in tRNA + NADP(+) = uridine(47) in tRNA + NADPH + H(+)</text>
        <dbReference type="Rhea" id="RHEA:53360"/>
        <dbReference type="Rhea" id="RHEA-COMP:13539"/>
        <dbReference type="Rhea" id="RHEA-COMP:13540"/>
        <dbReference type="ChEBI" id="CHEBI:15378"/>
        <dbReference type="ChEBI" id="CHEBI:57783"/>
        <dbReference type="ChEBI" id="CHEBI:58349"/>
        <dbReference type="ChEBI" id="CHEBI:65315"/>
        <dbReference type="ChEBI" id="CHEBI:74443"/>
        <dbReference type="EC" id="1.3.1.89"/>
    </reaction>
    <physiologicalReaction direction="right-to-left" evidence="18">
        <dbReference type="Rhea" id="RHEA:53362"/>
    </physiologicalReaction>
</comment>
<dbReference type="FunFam" id="3.20.20.70:FF:000067">
    <property type="entry name" value="tRNA-dihydrouridine(47) synthase [NAD(P)(+)]"/>
    <property type="match status" value="1"/>
</dbReference>
<keyword evidence="7 20" id="KW-0819">tRNA processing</keyword>
<evidence type="ECO:0000256" key="3">
    <source>
        <dbReference type="ARBA" id="ARBA00022143"/>
    </source>
</evidence>
<evidence type="ECO:0000313" key="24">
    <source>
        <dbReference type="Proteomes" id="UP000266861"/>
    </source>
</evidence>
<keyword evidence="10 19" id="KW-0863">Zinc-finger</keyword>
<evidence type="ECO:0000256" key="6">
    <source>
        <dbReference type="ARBA" id="ARBA00022664"/>
    </source>
</evidence>
<evidence type="ECO:0000256" key="19">
    <source>
        <dbReference type="PROSITE-ProRule" id="PRU00723"/>
    </source>
</evidence>
<keyword evidence="4 20" id="KW-0285">Flavoprotein</keyword>
<dbReference type="Gene3D" id="3.20.20.70">
    <property type="entry name" value="Aldolase class I"/>
    <property type="match status" value="1"/>
</dbReference>
<dbReference type="STRING" id="1348612.A0A397JIR8"/>
<evidence type="ECO:0000256" key="17">
    <source>
        <dbReference type="ARBA" id="ARBA00049447"/>
    </source>
</evidence>
<dbReference type="PANTHER" id="PTHR45846">
    <property type="entry name" value="TRNA-DIHYDROURIDINE(47) SYNTHASE [NAD(P)(+)]-LIKE"/>
    <property type="match status" value="1"/>
</dbReference>
<evidence type="ECO:0000256" key="15">
    <source>
        <dbReference type="ARBA" id="ARBA00048266"/>
    </source>
</evidence>
<evidence type="ECO:0000313" key="23">
    <source>
        <dbReference type="EMBL" id="RHZ84470.1"/>
    </source>
</evidence>
<evidence type="ECO:0000256" key="7">
    <source>
        <dbReference type="ARBA" id="ARBA00022694"/>
    </source>
</evidence>
<evidence type="ECO:0000256" key="2">
    <source>
        <dbReference type="ARBA" id="ARBA00012376"/>
    </source>
</evidence>
<organism evidence="23 24">
    <name type="scientific">Diversispora epigaea</name>
    <dbReference type="NCBI Taxonomy" id="1348612"/>
    <lineage>
        <taxon>Eukaryota</taxon>
        <taxon>Fungi</taxon>
        <taxon>Fungi incertae sedis</taxon>
        <taxon>Mucoromycota</taxon>
        <taxon>Glomeromycotina</taxon>
        <taxon>Glomeromycetes</taxon>
        <taxon>Diversisporales</taxon>
        <taxon>Diversisporaceae</taxon>
        <taxon>Diversispora</taxon>
    </lineage>
</organism>
<evidence type="ECO:0000256" key="1">
    <source>
        <dbReference type="ARBA" id="ARBA00001917"/>
    </source>
</evidence>
<evidence type="ECO:0000259" key="22">
    <source>
        <dbReference type="PROSITE" id="PS50103"/>
    </source>
</evidence>
<evidence type="ECO:0000256" key="14">
    <source>
        <dbReference type="ARBA" id="ARBA00023027"/>
    </source>
</evidence>
<evidence type="ECO:0000256" key="8">
    <source>
        <dbReference type="ARBA" id="ARBA00022723"/>
    </source>
</evidence>
<feature type="zinc finger region" description="C3H1-type" evidence="19">
    <location>
        <begin position="99"/>
        <end position="124"/>
    </location>
</feature>
<keyword evidence="11 19" id="KW-0862">Zinc</keyword>
<accession>A0A397JIR8</accession>
<evidence type="ECO:0000256" key="16">
    <source>
        <dbReference type="ARBA" id="ARBA00048342"/>
    </source>
</evidence>
<dbReference type="EC" id="1.3.1.89" evidence="2 20"/>
<keyword evidence="9" id="KW-0677">Repeat</keyword>
<gene>
    <name evidence="23" type="ORF">Glove_81g51</name>
</gene>
<dbReference type="PROSITE" id="PS50103">
    <property type="entry name" value="ZF_C3H1"/>
    <property type="match status" value="1"/>
</dbReference>
<keyword evidence="13 20" id="KW-0560">Oxidoreductase</keyword>
<dbReference type="PANTHER" id="PTHR45846:SF1">
    <property type="entry name" value="TRNA-DIHYDROURIDINE(47) SYNTHASE [NAD(P)(+)]-LIKE"/>
    <property type="match status" value="1"/>
</dbReference>
<keyword evidence="14 20" id="KW-0520">NAD</keyword>
<dbReference type="Pfam" id="PF25585">
    <property type="entry name" value="zf-CCCH_DUS3L"/>
    <property type="match status" value="1"/>
</dbReference>
<dbReference type="EMBL" id="PQFF01000077">
    <property type="protein sequence ID" value="RHZ84470.1"/>
    <property type="molecule type" value="Genomic_DNA"/>
</dbReference>
<dbReference type="InterPro" id="IPR000571">
    <property type="entry name" value="Znf_CCCH"/>
</dbReference>
<dbReference type="OrthoDB" id="259935at2759"/>
<dbReference type="GO" id="GO:0102265">
    <property type="term" value="F:tRNA-dihydrouridine47 synthase activity"/>
    <property type="evidence" value="ECO:0007669"/>
    <property type="project" value="UniProtKB-EC"/>
</dbReference>
<feature type="domain" description="C3H1-type" evidence="22">
    <location>
        <begin position="99"/>
        <end position="124"/>
    </location>
</feature>
<evidence type="ECO:0000256" key="20">
    <source>
        <dbReference type="RuleBase" id="RU291113"/>
    </source>
</evidence>
<comment type="cofactor">
    <cofactor evidence="1 20">
        <name>FMN</name>
        <dbReference type="ChEBI" id="CHEBI:58210"/>
    </cofactor>
</comment>
<dbReference type="GO" id="GO:0106414">
    <property type="term" value="F:mRNA dihydrouridine synthase activity"/>
    <property type="evidence" value="ECO:0007669"/>
    <property type="project" value="RHEA"/>
</dbReference>
<name>A0A397JIR8_9GLOM</name>
<evidence type="ECO:0000256" key="13">
    <source>
        <dbReference type="ARBA" id="ARBA00023002"/>
    </source>
</evidence>
<evidence type="ECO:0000256" key="11">
    <source>
        <dbReference type="ARBA" id="ARBA00022833"/>
    </source>
</evidence>
<dbReference type="InterPro" id="IPR013785">
    <property type="entry name" value="Aldolase_TIM"/>
</dbReference>